<comment type="caution">
    <text evidence="1">The sequence shown here is derived from an EMBL/GenBank/DDBJ whole genome shotgun (WGS) entry which is preliminary data.</text>
</comment>
<dbReference type="EMBL" id="JAHRIM010090333">
    <property type="protein sequence ID" value="MEQ2276750.1"/>
    <property type="molecule type" value="Genomic_DNA"/>
</dbReference>
<evidence type="ECO:0000313" key="2">
    <source>
        <dbReference type="Proteomes" id="UP001444071"/>
    </source>
</evidence>
<keyword evidence="2" id="KW-1185">Reference proteome</keyword>
<proteinExistence type="predicted"/>
<reference evidence="1 2" key="1">
    <citation type="submission" date="2021-06" db="EMBL/GenBank/DDBJ databases">
        <authorList>
            <person name="Palmer J.M."/>
        </authorList>
    </citation>
    <scope>NUCLEOTIDE SEQUENCE [LARGE SCALE GENOMIC DNA]</scope>
    <source>
        <strain evidence="1 2">XR_2019</strain>
        <tissue evidence="1">Muscle</tissue>
    </source>
</reference>
<evidence type="ECO:0000313" key="1">
    <source>
        <dbReference type="EMBL" id="MEQ2276750.1"/>
    </source>
</evidence>
<organism evidence="1 2">
    <name type="scientific">Xenotaenia resolanae</name>
    <dbReference type="NCBI Taxonomy" id="208358"/>
    <lineage>
        <taxon>Eukaryota</taxon>
        <taxon>Metazoa</taxon>
        <taxon>Chordata</taxon>
        <taxon>Craniata</taxon>
        <taxon>Vertebrata</taxon>
        <taxon>Euteleostomi</taxon>
        <taxon>Actinopterygii</taxon>
        <taxon>Neopterygii</taxon>
        <taxon>Teleostei</taxon>
        <taxon>Neoteleostei</taxon>
        <taxon>Acanthomorphata</taxon>
        <taxon>Ovalentaria</taxon>
        <taxon>Atherinomorphae</taxon>
        <taxon>Cyprinodontiformes</taxon>
        <taxon>Goodeidae</taxon>
        <taxon>Xenotaenia</taxon>
    </lineage>
</organism>
<accession>A0ABV0X4I2</accession>
<name>A0ABV0X4I2_9TELE</name>
<protein>
    <submittedName>
        <fullName evidence="1">Uncharacterized protein</fullName>
    </submittedName>
</protein>
<dbReference type="Proteomes" id="UP001444071">
    <property type="component" value="Unassembled WGS sequence"/>
</dbReference>
<sequence length="105" mass="12687">MFHCDLLWTSGIQNICFGFCTRFVVPTVCMHWIKLPLTREALQRERTGRDRLGELDDSETDRWSDRRYANTAADMRIRMTNLCCLLYMWEIFQRYKDKWPLMAVQ</sequence>
<gene>
    <name evidence="1" type="ORF">XENORESO_007872</name>
</gene>